<dbReference type="PANTHER" id="PTHR45661">
    <property type="entry name" value="SURFACE ANTIGEN"/>
    <property type="match status" value="1"/>
</dbReference>
<comment type="caution">
    <text evidence="1">The sequence shown here is derived from an EMBL/GenBank/DDBJ whole genome shotgun (WGS) entry which is preliminary data.</text>
</comment>
<dbReference type="EMBL" id="VSSQ01043165">
    <property type="protein sequence ID" value="MPM96826.1"/>
    <property type="molecule type" value="Genomic_DNA"/>
</dbReference>
<dbReference type="PANTHER" id="PTHR45661:SF3">
    <property type="entry name" value="IG-LIKE DOMAIN-CONTAINING PROTEIN"/>
    <property type="match status" value="1"/>
</dbReference>
<gene>
    <name evidence="1" type="ORF">SDC9_143991</name>
</gene>
<evidence type="ECO:0008006" key="2">
    <source>
        <dbReference type="Google" id="ProtNLM"/>
    </source>
</evidence>
<dbReference type="Gene3D" id="3.80.10.10">
    <property type="entry name" value="Ribonuclease Inhibitor"/>
    <property type="match status" value="2"/>
</dbReference>
<evidence type="ECO:0000313" key="1">
    <source>
        <dbReference type="EMBL" id="MPM96826.1"/>
    </source>
</evidence>
<dbReference type="InterPro" id="IPR053139">
    <property type="entry name" value="Surface_bspA-like"/>
</dbReference>
<dbReference type="InterPro" id="IPR032675">
    <property type="entry name" value="LRR_dom_sf"/>
</dbReference>
<reference evidence="1" key="1">
    <citation type="submission" date="2019-08" db="EMBL/GenBank/DDBJ databases">
        <authorList>
            <person name="Kucharzyk K."/>
            <person name="Murdoch R.W."/>
            <person name="Higgins S."/>
            <person name="Loffler F."/>
        </authorList>
    </citation>
    <scope>NUCLEOTIDE SEQUENCE</scope>
</reference>
<proteinExistence type="predicted"/>
<name>A0A645E5N5_9ZZZZ</name>
<dbReference type="Pfam" id="PF13306">
    <property type="entry name" value="LRR_5"/>
    <property type="match status" value="1"/>
</dbReference>
<sequence>MKLPTSIYSIGSGAFESCLISGDLILPATLRIIGEYAFKNNLISNVEVRSNLELKGNGKVFQNNMIEKAVFTKLVKYIPSYMFYDCLLRAIEFSDTVTTIGDHAFANNRLKKVTLPEHLKKIEGYAFSSNSLCELSIPKSVDTLGNCIIWIQSLAIDNKNLSKCRLENNKIIISLSQIHPDIQTDNISDLIWAIRENSDEAILCKESNEIIIDLSNGKENYIKADTKDKFNVIFDYYIGNDRVKSNGCNMISLIFKIEEINGIEDL</sequence>
<organism evidence="1">
    <name type="scientific">bioreactor metagenome</name>
    <dbReference type="NCBI Taxonomy" id="1076179"/>
    <lineage>
        <taxon>unclassified sequences</taxon>
        <taxon>metagenomes</taxon>
        <taxon>ecological metagenomes</taxon>
    </lineage>
</organism>
<dbReference type="AlphaFoldDB" id="A0A645E5N5"/>
<protein>
    <recommendedName>
        <fullName evidence="2">Leucine-rich repeat domain-containing protein</fullName>
    </recommendedName>
</protein>
<accession>A0A645E5N5</accession>
<dbReference type="InterPro" id="IPR026906">
    <property type="entry name" value="LRR_5"/>
</dbReference>